<evidence type="ECO:0000256" key="7">
    <source>
        <dbReference type="ARBA" id="ARBA00023136"/>
    </source>
</evidence>
<dbReference type="PANTHER" id="PTHR33908">
    <property type="entry name" value="MANNOSYLTRANSFERASE YKCB-RELATED"/>
    <property type="match status" value="1"/>
</dbReference>
<keyword evidence="7 8" id="KW-0472">Membrane</keyword>
<comment type="subcellular location">
    <subcellularLocation>
        <location evidence="1">Cell membrane</location>
        <topology evidence="1">Multi-pass membrane protein</topology>
    </subcellularLocation>
</comment>
<comment type="caution">
    <text evidence="10">The sequence shown here is derived from an EMBL/GenBank/DDBJ whole genome shotgun (WGS) entry which is preliminary data.</text>
</comment>
<dbReference type="GO" id="GO:0010041">
    <property type="term" value="P:response to iron(III) ion"/>
    <property type="evidence" value="ECO:0007669"/>
    <property type="project" value="TreeGrafter"/>
</dbReference>
<evidence type="ECO:0000313" key="12">
    <source>
        <dbReference type="Proteomes" id="UP001138672"/>
    </source>
</evidence>
<feature type="domain" description="Glycosyltransferase RgtA/B/C/D-like" evidence="9">
    <location>
        <begin position="63"/>
        <end position="219"/>
    </location>
</feature>
<feature type="transmembrane region" description="Helical" evidence="8">
    <location>
        <begin position="69"/>
        <end position="100"/>
    </location>
</feature>
<evidence type="ECO:0000256" key="6">
    <source>
        <dbReference type="ARBA" id="ARBA00022989"/>
    </source>
</evidence>
<feature type="transmembrane region" description="Helical" evidence="8">
    <location>
        <begin position="161"/>
        <end position="178"/>
    </location>
</feature>
<protein>
    <submittedName>
        <fullName evidence="10">4-amino-4-deoxy-L-arabinose transferase-like glycosyltransferase</fullName>
    </submittedName>
</protein>
<feature type="transmembrane region" description="Helical" evidence="8">
    <location>
        <begin position="208"/>
        <end position="227"/>
    </location>
</feature>
<feature type="transmembrane region" description="Helical" evidence="8">
    <location>
        <begin position="257"/>
        <end position="282"/>
    </location>
</feature>
<accession>A0A9X1CDN8</accession>
<dbReference type="GO" id="GO:0005886">
    <property type="term" value="C:plasma membrane"/>
    <property type="evidence" value="ECO:0007669"/>
    <property type="project" value="UniProtKB-SubCell"/>
</dbReference>
<keyword evidence="6 8" id="KW-1133">Transmembrane helix</keyword>
<dbReference type="AlphaFoldDB" id="A0A9X1CDN8"/>
<dbReference type="Pfam" id="PF13231">
    <property type="entry name" value="PMT_2"/>
    <property type="match status" value="1"/>
</dbReference>
<proteinExistence type="predicted"/>
<evidence type="ECO:0000256" key="3">
    <source>
        <dbReference type="ARBA" id="ARBA00022676"/>
    </source>
</evidence>
<dbReference type="InterPro" id="IPR038731">
    <property type="entry name" value="RgtA/B/C-like"/>
</dbReference>
<keyword evidence="4 10" id="KW-0808">Transferase</keyword>
<evidence type="ECO:0000259" key="9">
    <source>
        <dbReference type="Pfam" id="PF13231"/>
    </source>
</evidence>
<evidence type="ECO:0000256" key="8">
    <source>
        <dbReference type="SAM" id="Phobius"/>
    </source>
</evidence>
<dbReference type="GO" id="GO:0009103">
    <property type="term" value="P:lipopolysaccharide biosynthetic process"/>
    <property type="evidence" value="ECO:0007669"/>
    <property type="project" value="UniProtKB-ARBA"/>
</dbReference>
<keyword evidence="2" id="KW-1003">Cell membrane</keyword>
<dbReference type="Proteomes" id="UP001231587">
    <property type="component" value="Unassembled WGS sequence"/>
</dbReference>
<evidence type="ECO:0000256" key="4">
    <source>
        <dbReference type="ARBA" id="ARBA00022679"/>
    </source>
</evidence>
<evidence type="ECO:0000313" key="11">
    <source>
        <dbReference type="EMBL" id="MDQ0336649.1"/>
    </source>
</evidence>
<evidence type="ECO:0000256" key="1">
    <source>
        <dbReference type="ARBA" id="ARBA00004651"/>
    </source>
</evidence>
<feature type="transmembrane region" description="Helical" evidence="8">
    <location>
        <begin position="138"/>
        <end position="154"/>
    </location>
</feature>
<dbReference type="InterPro" id="IPR050297">
    <property type="entry name" value="LipidA_mod_glycosyltrf_83"/>
</dbReference>
<dbReference type="EMBL" id="JAUSUU010000010">
    <property type="protein sequence ID" value="MDQ0336649.1"/>
    <property type="molecule type" value="Genomic_DNA"/>
</dbReference>
<evidence type="ECO:0000256" key="5">
    <source>
        <dbReference type="ARBA" id="ARBA00022692"/>
    </source>
</evidence>
<feature type="transmembrane region" description="Helical" evidence="8">
    <location>
        <begin position="294"/>
        <end position="310"/>
    </location>
</feature>
<feature type="transmembrane region" description="Helical" evidence="8">
    <location>
        <begin position="316"/>
        <end position="336"/>
    </location>
</feature>
<dbReference type="EMBL" id="JAGGJQ010000011">
    <property type="protein sequence ID" value="MBP1841429.1"/>
    <property type="molecule type" value="Genomic_DNA"/>
</dbReference>
<evidence type="ECO:0000256" key="2">
    <source>
        <dbReference type="ARBA" id="ARBA00022475"/>
    </source>
</evidence>
<feature type="transmembrane region" description="Helical" evidence="8">
    <location>
        <begin position="9"/>
        <end position="28"/>
    </location>
</feature>
<organism evidence="10 12">
    <name type="scientific">Formosa algae</name>
    <dbReference type="NCBI Taxonomy" id="225843"/>
    <lineage>
        <taxon>Bacteria</taxon>
        <taxon>Pseudomonadati</taxon>
        <taxon>Bacteroidota</taxon>
        <taxon>Flavobacteriia</taxon>
        <taxon>Flavobacteriales</taxon>
        <taxon>Flavobacteriaceae</taxon>
        <taxon>Formosa</taxon>
    </lineage>
</organism>
<keyword evidence="5 8" id="KW-0812">Transmembrane</keyword>
<evidence type="ECO:0000313" key="10">
    <source>
        <dbReference type="EMBL" id="MBP1841429.1"/>
    </source>
</evidence>
<name>A0A9X1CDN8_9FLAO</name>
<gene>
    <name evidence="10" type="ORF">J2Z56_003363</name>
    <name evidence="11" type="ORF">J2Z57_003103</name>
</gene>
<feature type="transmembrane region" description="Helical" evidence="8">
    <location>
        <begin position="409"/>
        <end position="429"/>
    </location>
</feature>
<feature type="transmembrane region" description="Helical" evidence="8">
    <location>
        <begin position="184"/>
        <end position="201"/>
    </location>
</feature>
<dbReference type="PANTHER" id="PTHR33908:SF3">
    <property type="entry name" value="UNDECAPRENYL PHOSPHATE-ALPHA-4-AMINO-4-DEOXY-L-ARABINOSE ARABINOSYL TRANSFERASE"/>
    <property type="match status" value="1"/>
</dbReference>
<keyword evidence="3" id="KW-0328">Glycosyltransferase</keyword>
<dbReference type="Proteomes" id="UP001138672">
    <property type="component" value="Unassembled WGS sequence"/>
</dbReference>
<feature type="transmembrane region" description="Helical" evidence="8">
    <location>
        <begin position="348"/>
        <end position="369"/>
    </location>
</feature>
<evidence type="ECO:0000313" key="13">
    <source>
        <dbReference type="Proteomes" id="UP001231587"/>
    </source>
</evidence>
<dbReference type="GO" id="GO:0016763">
    <property type="term" value="F:pentosyltransferase activity"/>
    <property type="evidence" value="ECO:0007669"/>
    <property type="project" value="TreeGrafter"/>
</dbReference>
<keyword evidence="13" id="KW-1185">Reference proteome</keyword>
<feature type="transmembrane region" description="Helical" evidence="8">
    <location>
        <begin position="112"/>
        <end position="132"/>
    </location>
</feature>
<feature type="transmembrane region" description="Helical" evidence="8">
    <location>
        <begin position="381"/>
        <end position="402"/>
    </location>
</feature>
<reference evidence="10" key="1">
    <citation type="submission" date="2021-03" db="EMBL/GenBank/DDBJ databases">
        <title>Genomic Encyclopedia of Type Strains, Phase IV (KMG-IV): sequencing the most valuable type-strain genomes for metagenomic binning, comparative biology and taxonomic classification.</title>
        <authorList>
            <person name="Goeker M."/>
        </authorList>
    </citation>
    <scope>NUCLEOTIDE SEQUENCE</scope>
    <source>
        <strain evidence="10">DSM 15523</strain>
        <strain evidence="11 13">DSM 16476</strain>
    </source>
</reference>
<dbReference type="OrthoDB" id="8353433at2"/>
<sequence length="543" mass="62761">MIKIIEKHPIVTICIMVAVMLLPNLHVMQVTIMEARNFITAREMILDNHWLLTTMNGEARYEKPPLPTWLSAISALIFGIQVYALRLPTVFMIMLLGVFVYKLSVSLVQNKVHSLVNACLVITAFYTVGITIEAPWDIYAHGFMMVAIYNLFQLFQKTSNFWTHTLIAGICLGFSFLSKGPVSLYALFLPFVLAYAFTYKFKAFKPKTFSVFSVLILMLAIGGWWFIYVRLIDPETFTHITQKETSNWGSYNIRPFYYYWSFFTQSGIWTIPAFISLLYPYLKTRVRNLKAYKFSFYWTLIAVVLLSLIPEKKSRYLMPVLIPLAINTGFYIDYLIQHFKTLKDKRETIPVYFNFGLIAAIGIVFPVIAYLGLKDQLQGFWIQYITASIVLFSIGILIFINLKNKAIKTVFYLTVLFYGSIFIVALPLYNAMVPEHYTQITTLKDEAKTEGINVYGSNYVSPEMIWLYGDVLPIIADDNDELLFPKDKRFGLLAREFTDTELQSIGELYNIDFVRTYDINMADSSSKKHNDRLVNTYYILTKK</sequence>
<dbReference type="RefSeq" id="WP_057778473.1">
    <property type="nucleotide sequence ID" value="NZ_JAGGJQ010000011.1"/>
</dbReference>